<feature type="region of interest" description="Disordered" evidence="1">
    <location>
        <begin position="527"/>
        <end position="550"/>
    </location>
</feature>
<dbReference type="EMBL" id="CP163432">
    <property type="protein sequence ID" value="XDQ08879.1"/>
    <property type="molecule type" value="Genomic_DNA"/>
</dbReference>
<dbReference type="RefSeq" id="WP_369269327.1">
    <property type="nucleotide sequence ID" value="NZ_CP163432.1"/>
</dbReference>
<proteinExistence type="predicted"/>
<dbReference type="Pfam" id="PF12770">
    <property type="entry name" value="CHAT"/>
    <property type="match status" value="1"/>
</dbReference>
<keyword evidence="2" id="KW-0812">Transmembrane</keyword>
<dbReference type="Gene3D" id="1.25.40.10">
    <property type="entry name" value="Tetratricopeptide repeat domain"/>
    <property type="match status" value="1"/>
</dbReference>
<dbReference type="InterPro" id="IPR024983">
    <property type="entry name" value="CHAT_dom"/>
</dbReference>
<gene>
    <name evidence="4" type="ORF">AB5J55_04080</name>
</gene>
<keyword evidence="2" id="KW-1133">Transmembrane helix</keyword>
<protein>
    <submittedName>
        <fullName evidence="4">CHAT domain-containing protein</fullName>
    </submittedName>
</protein>
<evidence type="ECO:0000256" key="1">
    <source>
        <dbReference type="SAM" id="MobiDB-lite"/>
    </source>
</evidence>
<name>A0AB39MSE1_9ACTN</name>
<feature type="transmembrane region" description="Helical" evidence="2">
    <location>
        <begin position="43"/>
        <end position="59"/>
    </location>
</feature>
<organism evidence="4">
    <name type="scientific">Streptomyces sp. R11</name>
    <dbReference type="NCBI Taxonomy" id="3238625"/>
    <lineage>
        <taxon>Bacteria</taxon>
        <taxon>Bacillati</taxon>
        <taxon>Actinomycetota</taxon>
        <taxon>Actinomycetes</taxon>
        <taxon>Kitasatosporales</taxon>
        <taxon>Streptomycetaceae</taxon>
        <taxon>Streptomyces</taxon>
    </lineage>
</organism>
<evidence type="ECO:0000259" key="3">
    <source>
        <dbReference type="Pfam" id="PF12770"/>
    </source>
</evidence>
<reference evidence="4" key="1">
    <citation type="submission" date="2024-07" db="EMBL/GenBank/DDBJ databases">
        <authorList>
            <person name="Yu S.T."/>
        </authorList>
    </citation>
    <scope>NUCLEOTIDE SEQUENCE</scope>
    <source>
        <strain evidence="4">R11</strain>
    </source>
</reference>
<sequence length="859" mass="92626">MTHAGRGQETSTEKQPTRFSWKGFVGAAVFSYLVSRAVMGGSWYPPVVFLVVLFVVFAVRQGRQGPMAGVKEVRREAVHLKPLTDRLGRAMELGQAGDLAAAVELIDSVAAHPATERLPLVAANVAMLRSDIAVAQGDLPTAEREAVAAVRHHEQGMNRSTWSEALEKLGRIQLTMGRNDDAHRTLTQALEVGGGFMYRLSRVRVELYLTNIALDANDVPRAVEHATAARKLAAKWRCRPQHASACDMLAILALAENRTEDAARLTAEAAKVLGHDDCALPHRVRHLIATALVAHAHGNDPEALAAYLAMMRGVAELRAGWGWRDAQTFYVDLYSEHEFAAYATAHTLHLNGDQQAVEAFALLLELGNRTALRRMLRGELILRTPDDIEQEGMAEIVGLLATLAGAEGTTPPEAARAAEVHAPVSSPGPGQQQVARAYERLETLVSLRFRWALSASDEGRTGDPRAYAKRWSSHVLQVRLVGNGRTNCIAGLWTGPDGIQHPFLHPVEGAAGVLLGEVTGVEDLRPGPTPPTPAQIVPDSADGETEGVRAEAPDWRTTPRFRHLTARDNTPWATLARLLLPPGLMDLLRNTVPAGTVPKLLVVPDSRLWRVPWAALSVEPDDPEGYVLDRAVLAMLPSLSLAESAAPGGDERATGAVENRAFAYLAGVDAEGLDLERNALDAAYGTEVVHARTAAELLTVLGPDSAGFSVGAASVHGNDSPGLAHALRLDRRTQLSAARMLTLRFPRTLLINACLSAELDERRGTDPLGIPTVALCRGAETVIGGIFPLPDGRAKNPRYSHPTARILAVLYRLLAEGVPPSTALRTAQRQYRAEVGPVPPRLWAGLVSITTTFEDPHRT</sequence>
<evidence type="ECO:0000313" key="4">
    <source>
        <dbReference type="EMBL" id="XDQ08879.1"/>
    </source>
</evidence>
<accession>A0AB39MSE1</accession>
<keyword evidence="2" id="KW-0472">Membrane</keyword>
<dbReference type="AlphaFoldDB" id="A0AB39MSE1"/>
<dbReference type="SUPFAM" id="SSF48452">
    <property type="entry name" value="TPR-like"/>
    <property type="match status" value="2"/>
</dbReference>
<feature type="domain" description="CHAT" evidence="3">
    <location>
        <begin position="573"/>
        <end position="849"/>
    </location>
</feature>
<evidence type="ECO:0000256" key="2">
    <source>
        <dbReference type="SAM" id="Phobius"/>
    </source>
</evidence>
<dbReference type="InterPro" id="IPR011990">
    <property type="entry name" value="TPR-like_helical_dom_sf"/>
</dbReference>